<dbReference type="Gene3D" id="3.30.710.10">
    <property type="entry name" value="Potassium Channel Kv1.1, Chain A"/>
    <property type="match status" value="1"/>
</dbReference>
<dbReference type="InterPro" id="IPR000210">
    <property type="entry name" value="BTB/POZ_dom"/>
</dbReference>
<dbReference type="InterPro" id="IPR003131">
    <property type="entry name" value="T1-type_BTB"/>
</dbReference>
<dbReference type="SMART" id="SM00225">
    <property type="entry name" value="BTB"/>
    <property type="match status" value="1"/>
</dbReference>
<name>A0A6C0E9D9_9ZZZZ</name>
<dbReference type="GO" id="GO:0051260">
    <property type="term" value="P:protein homooligomerization"/>
    <property type="evidence" value="ECO:0007669"/>
    <property type="project" value="InterPro"/>
</dbReference>
<organism evidence="2">
    <name type="scientific">viral metagenome</name>
    <dbReference type="NCBI Taxonomy" id="1070528"/>
    <lineage>
        <taxon>unclassified sequences</taxon>
        <taxon>metagenomes</taxon>
        <taxon>organismal metagenomes</taxon>
    </lineage>
</organism>
<feature type="domain" description="BTB" evidence="1">
    <location>
        <begin position="3"/>
        <end position="105"/>
    </location>
</feature>
<proteinExistence type="predicted"/>
<dbReference type="InterPro" id="IPR045068">
    <property type="entry name" value="BACURD1-3"/>
</dbReference>
<dbReference type="PANTHER" id="PTHR11145:SF8">
    <property type="entry name" value="RE57120P"/>
    <property type="match status" value="1"/>
</dbReference>
<reference evidence="2" key="1">
    <citation type="journal article" date="2020" name="Nature">
        <title>Giant virus diversity and host interactions through global metagenomics.</title>
        <authorList>
            <person name="Schulz F."/>
            <person name="Roux S."/>
            <person name="Paez-Espino D."/>
            <person name="Jungbluth S."/>
            <person name="Walsh D.A."/>
            <person name="Denef V.J."/>
            <person name="McMahon K.D."/>
            <person name="Konstantinidis K.T."/>
            <person name="Eloe-Fadrosh E.A."/>
            <person name="Kyrpides N.C."/>
            <person name="Woyke T."/>
        </authorList>
    </citation>
    <scope>NUCLEOTIDE SEQUENCE</scope>
    <source>
        <strain evidence="2">GVMAG-M-3300023179-150</strain>
    </source>
</reference>
<evidence type="ECO:0000313" key="2">
    <source>
        <dbReference type="EMBL" id="QHT25190.1"/>
    </source>
</evidence>
<dbReference type="AlphaFoldDB" id="A0A6C0E9D9"/>
<sequence length="246" mass="29142">MTNIIKLNVGGVLFQTTQDTLTKDSDSMLASMFSGRHPLKTDENGYHFIDRDGKLFEYILKFLRDDKIYLKNIPNATLECILDEANYYCLSRLINFIGDNVKESTPEELEDDNRKKIENIKMVCAAKNFDINEFEKNFNEKLNLTYFQYNYWCYTNNTNDSYYRLSDTYFRRTVYSGVWHPGVYKQYFGWTGNGNTQKALYYNFLYKAIEKLGHETFESLFSKNIIKTDFKCVKQNKTNGDFEFYI</sequence>
<dbReference type="InterPro" id="IPR011333">
    <property type="entry name" value="SKP1/BTB/POZ_sf"/>
</dbReference>
<accession>A0A6C0E9D9</accession>
<dbReference type="EMBL" id="MN739758">
    <property type="protein sequence ID" value="QHT25190.1"/>
    <property type="molecule type" value="Genomic_DNA"/>
</dbReference>
<protein>
    <recommendedName>
        <fullName evidence="1">BTB domain-containing protein</fullName>
    </recommendedName>
</protein>
<dbReference type="Pfam" id="PF02214">
    <property type="entry name" value="BTB_2"/>
    <property type="match status" value="1"/>
</dbReference>
<dbReference type="SUPFAM" id="SSF54695">
    <property type="entry name" value="POZ domain"/>
    <property type="match status" value="1"/>
</dbReference>
<evidence type="ECO:0000259" key="1">
    <source>
        <dbReference type="SMART" id="SM00225"/>
    </source>
</evidence>
<dbReference type="PANTHER" id="PTHR11145">
    <property type="entry name" value="BTB/POZ DOMAIN-CONTAINING ADAPTER FOR CUL3-MEDIATED RHOA DEGRADATION PROTEIN FAMILY MEMBER"/>
    <property type="match status" value="1"/>
</dbReference>